<gene>
    <name evidence="3" type="ORF">CKY47_21915</name>
</gene>
<dbReference type="SMART" id="SM01012">
    <property type="entry name" value="ANTAR"/>
    <property type="match status" value="1"/>
</dbReference>
<dbReference type="PROSITE" id="PS50921">
    <property type="entry name" value="ANTAR"/>
    <property type="match status" value="1"/>
</dbReference>
<feature type="compositionally biased region" description="Pro residues" evidence="1">
    <location>
        <begin position="117"/>
        <end position="126"/>
    </location>
</feature>
<dbReference type="SUPFAM" id="SSF55781">
    <property type="entry name" value="GAF domain-like"/>
    <property type="match status" value="1"/>
</dbReference>
<proteinExistence type="predicted"/>
<name>A0ABU0X391_9PSEU</name>
<dbReference type="EMBL" id="NSDM01000009">
    <property type="protein sequence ID" value="MDQ2586603.1"/>
    <property type="molecule type" value="Genomic_DNA"/>
</dbReference>
<accession>A0ABU0X391</accession>
<evidence type="ECO:0000313" key="3">
    <source>
        <dbReference type="EMBL" id="MDQ2586603.1"/>
    </source>
</evidence>
<dbReference type="InterPro" id="IPR011006">
    <property type="entry name" value="CheY-like_superfamily"/>
</dbReference>
<evidence type="ECO:0000259" key="2">
    <source>
        <dbReference type="PROSITE" id="PS50921"/>
    </source>
</evidence>
<dbReference type="Pfam" id="PF03861">
    <property type="entry name" value="ANTAR"/>
    <property type="match status" value="1"/>
</dbReference>
<dbReference type="InterPro" id="IPR036388">
    <property type="entry name" value="WH-like_DNA-bd_sf"/>
</dbReference>
<reference evidence="3 4" key="1">
    <citation type="submission" date="2017-06" db="EMBL/GenBank/DDBJ databases">
        <title>Cultured bacterium strain Saccharothrix yanglingensis Hhs.015.</title>
        <authorList>
            <person name="Xia Y."/>
        </authorList>
    </citation>
    <scope>NUCLEOTIDE SEQUENCE [LARGE SCALE GENOMIC DNA]</scope>
    <source>
        <strain evidence="3 4">Hhs.015</strain>
    </source>
</reference>
<protein>
    <recommendedName>
        <fullName evidence="2">ANTAR domain-containing protein</fullName>
    </recommendedName>
</protein>
<evidence type="ECO:0000256" key="1">
    <source>
        <dbReference type="SAM" id="MobiDB-lite"/>
    </source>
</evidence>
<evidence type="ECO:0000313" key="4">
    <source>
        <dbReference type="Proteomes" id="UP001225605"/>
    </source>
</evidence>
<feature type="domain" description="ANTAR" evidence="2">
    <location>
        <begin position="45"/>
        <end position="107"/>
    </location>
</feature>
<feature type="region of interest" description="Disordered" evidence="1">
    <location>
        <begin position="103"/>
        <end position="135"/>
    </location>
</feature>
<organism evidence="3 4">
    <name type="scientific">Saccharothrix yanglingensis</name>
    <dbReference type="NCBI Taxonomy" id="659496"/>
    <lineage>
        <taxon>Bacteria</taxon>
        <taxon>Bacillati</taxon>
        <taxon>Actinomycetota</taxon>
        <taxon>Actinomycetes</taxon>
        <taxon>Pseudonocardiales</taxon>
        <taxon>Pseudonocardiaceae</taxon>
        <taxon>Saccharothrix</taxon>
    </lineage>
</organism>
<keyword evidence="4" id="KW-1185">Reference proteome</keyword>
<dbReference type="InterPro" id="IPR005561">
    <property type="entry name" value="ANTAR"/>
</dbReference>
<dbReference type="SUPFAM" id="SSF52172">
    <property type="entry name" value="CheY-like"/>
    <property type="match status" value="1"/>
</dbReference>
<comment type="caution">
    <text evidence="3">The sequence shown here is derived from an EMBL/GenBank/DDBJ whole genome shotgun (WGS) entry which is preliminary data.</text>
</comment>
<dbReference type="Proteomes" id="UP001225605">
    <property type="component" value="Unassembled WGS sequence"/>
</dbReference>
<dbReference type="Gene3D" id="1.10.10.10">
    <property type="entry name" value="Winged helix-like DNA-binding domain superfamily/Winged helix DNA-binding domain"/>
    <property type="match status" value="1"/>
</dbReference>
<sequence length="340" mass="37409">MAGNPLVARVLRGKRLPDVIDVHPTVDSALGAQSDVVGGHQDATVLKPAREVRDLRAKLAGRPVIARALGMLQERCLPADSDTAFTLLRGVAQRSNVRMRELAETLVDPPRPRPREPWPPPEPAPDPGFGAGDTRPAVLRDLLRAVLERTWAEADEVRLVEGGNPDGVVHAVRVRPVGVDPRRRRFQWCSSRWCRAGRRRPPSDRPGRVEDAGAVTADAARRRRTRIVAAEVAVDPLFTGSTAIDDLRALGLHAVVSTPLLSTEGECLAVVTTFHGSREQLPTADGHDAVDELTDRAARWLEWSHRNRVRRALERLHAAAKSRTVPPAAFNRRDHRAGHR</sequence>